<reference evidence="11 12" key="1">
    <citation type="journal article" date="2023" name="bioRxiv">
        <title>Conserved and derived expression patterns and positive selection on dental genes reveal complex evolutionary context of ever-growing rodent molars.</title>
        <authorList>
            <person name="Calamari Z.T."/>
            <person name="Song A."/>
            <person name="Cohen E."/>
            <person name="Akter M."/>
            <person name="Roy R.D."/>
            <person name="Hallikas O."/>
            <person name="Christensen M.M."/>
            <person name="Li P."/>
            <person name="Marangoni P."/>
            <person name="Jernvall J."/>
            <person name="Klein O.D."/>
        </authorList>
    </citation>
    <scope>NUCLEOTIDE SEQUENCE [LARGE SCALE GENOMIC DNA]</scope>
    <source>
        <strain evidence="11">V071</strain>
    </source>
</reference>
<evidence type="ECO:0000313" key="11">
    <source>
        <dbReference type="EMBL" id="KAK7811809.1"/>
    </source>
</evidence>
<organism evidence="11 12">
    <name type="scientific">Myodes glareolus</name>
    <name type="common">Bank vole</name>
    <name type="synonym">Clethrionomys glareolus</name>
    <dbReference type="NCBI Taxonomy" id="447135"/>
    <lineage>
        <taxon>Eukaryota</taxon>
        <taxon>Metazoa</taxon>
        <taxon>Chordata</taxon>
        <taxon>Craniata</taxon>
        <taxon>Vertebrata</taxon>
        <taxon>Euteleostomi</taxon>
        <taxon>Mammalia</taxon>
        <taxon>Eutheria</taxon>
        <taxon>Euarchontoglires</taxon>
        <taxon>Glires</taxon>
        <taxon>Rodentia</taxon>
        <taxon>Myomorpha</taxon>
        <taxon>Muroidea</taxon>
        <taxon>Cricetidae</taxon>
        <taxon>Arvicolinae</taxon>
        <taxon>Myodes</taxon>
    </lineage>
</organism>
<dbReference type="GO" id="GO:0030030">
    <property type="term" value="P:cell projection organization"/>
    <property type="evidence" value="ECO:0007669"/>
    <property type="project" value="UniProtKB-KW"/>
</dbReference>
<evidence type="ECO:0000256" key="6">
    <source>
        <dbReference type="ARBA" id="ARBA00023054"/>
    </source>
</evidence>
<evidence type="ECO:0000256" key="9">
    <source>
        <dbReference type="SAM" id="MobiDB-lite"/>
    </source>
</evidence>
<keyword evidence="12" id="KW-1185">Reference proteome</keyword>
<evidence type="ECO:0000256" key="2">
    <source>
        <dbReference type="ARBA" id="ARBA00010777"/>
    </source>
</evidence>
<gene>
    <name evidence="11" type="ORF">U0070_016881</name>
</gene>
<keyword evidence="7" id="KW-0206">Cytoskeleton</keyword>
<dbReference type="GO" id="GO:0006915">
    <property type="term" value="P:apoptotic process"/>
    <property type="evidence" value="ECO:0007669"/>
    <property type="project" value="TreeGrafter"/>
</dbReference>
<evidence type="ECO:0000256" key="4">
    <source>
        <dbReference type="ARBA" id="ARBA00022490"/>
    </source>
</evidence>
<evidence type="ECO:0000259" key="10">
    <source>
        <dbReference type="Pfam" id="PF13868"/>
    </source>
</evidence>
<dbReference type="EMBL" id="JBBHLL010000165">
    <property type="protein sequence ID" value="KAK7811809.1"/>
    <property type="molecule type" value="Genomic_DNA"/>
</dbReference>
<dbReference type="PANTHER" id="PTHR31183">
    <property type="entry name" value="TRICHOPLEIN KERATIN FILAMENT-BINDING PROTEIN FAMILY MEMBER"/>
    <property type="match status" value="1"/>
</dbReference>
<accession>A0AAW0IC24</accession>
<evidence type="ECO:0000256" key="7">
    <source>
        <dbReference type="ARBA" id="ARBA00023212"/>
    </source>
</evidence>
<dbReference type="InterPro" id="IPR043597">
    <property type="entry name" value="TPH_dom"/>
</dbReference>
<dbReference type="Pfam" id="PF13868">
    <property type="entry name" value="TPH"/>
    <property type="match status" value="1"/>
</dbReference>
<comment type="similarity">
    <text evidence="2">Belongs to the TCHP family.</text>
</comment>
<dbReference type="AlphaFoldDB" id="A0AAW0IC24"/>
<sequence>MSLQMALPTLPFYWSRKRPQDQKVARQRQREQEAQLRQQWEQNSRYFRTSDIHSSKQAQWSSETSYQRRQVLVCPACCMHAYHREKMKEEKRMSLEARRERLRQLVLEEQELLAAELKGLRLNMSVREQRIQEQHRDLKSAREERRKLVELDLHKKHVINSWATQKEEKKQQEAAEEQEIKRFENEYEAARREAMERMKAEEERRQLEGKLQAEALRQQMEELKQKEMEASKLKKEQENLLKQHWELERLEEDRRQMAALRCKAELGRFLRHQYNAQLHRRTQQIQEELEADGRILQALLEKEDELQRVQLARREQALADAAWMKQVIEEQLQLEKAREAELQLLLREEAKEMWEKREAEWAREQSARDRLMNEVLTGRQQQIQEKIEQNRRAQEETLKHREKLIQSLEEARQAAQRAKEEREELKSARKQELEAQVAEHQLQAWEAAQQVKEEEEEIRRAEQLSDALLQQEAKTMAEEGYRPKPYGHPKIAWD</sequence>
<dbReference type="GO" id="GO:0005929">
    <property type="term" value="C:cilium"/>
    <property type="evidence" value="ECO:0007669"/>
    <property type="project" value="UniProtKB-ARBA"/>
</dbReference>
<name>A0AAW0IC24_MYOGA</name>
<dbReference type="GO" id="GO:0005813">
    <property type="term" value="C:centrosome"/>
    <property type="evidence" value="ECO:0007669"/>
    <property type="project" value="UniProtKB-SubCell"/>
</dbReference>
<feature type="domain" description="Trichohyalin-plectin-homology" evidence="10">
    <location>
        <begin position="147"/>
        <end position="479"/>
    </location>
</feature>
<evidence type="ECO:0000256" key="8">
    <source>
        <dbReference type="SAM" id="Coils"/>
    </source>
</evidence>
<keyword evidence="5" id="KW-0970">Cilium biogenesis/degradation</keyword>
<keyword evidence="4" id="KW-0963">Cytoplasm</keyword>
<feature type="region of interest" description="Disordered" evidence="9">
    <location>
        <begin position="475"/>
        <end position="494"/>
    </location>
</feature>
<keyword evidence="6 8" id="KW-0175">Coiled coil</keyword>
<evidence type="ECO:0000256" key="5">
    <source>
        <dbReference type="ARBA" id="ARBA00022794"/>
    </source>
</evidence>
<proteinExistence type="inferred from homology"/>
<dbReference type="PANTHER" id="PTHR31183:SF2">
    <property type="entry name" value="TRICHOPLEIN KERATIN FILAMENT-BINDING PROTEIN"/>
    <property type="match status" value="1"/>
</dbReference>
<dbReference type="Proteomes" id="UP001488838">
    <property type="component" value="Unassembled WGS sequence"/>
</dbReference>
<feature type="coiled-coil region" evidence="8">
    <location>
        <begin position="85"/>
        <end position="253"/>
    </location>
</feature>
<comment type="subcellular location">
    <subcellularLocation>
        <location evidence="1">Cytoplasm</location>
        <location evidence="1">Cytoskeleton</location>
        <location evidence="1">Microtubule organizing center</location>
        <location evidence="1">Centrosome</location>
    </subcellularLocation>
</comment>
<dbReference type="GO" id="GO:0045095">
    <property type="term" value="C:keratin filament"/>
    <property type="evidence" value="ECO:0007669"/>
    <property type="project" value="TreeGrafter"/>
</dbReference>
<evidence type="ECO:0000256" key="3">
    <source>
        <dbReference type="ARBA" id="ARBA00017328"/>
    </source>
</evidence>
<evidence type="ECO:0000256" key="1">
    <source>
        <dbReference type="ARBA" id="ARBA00004300"/>
    </source>
</evidence>
<evidence type="ECO:0000313" key="12">
    <source>
        <dbReference type="Proteomes" id="UP001488838"/>
    </source>
</evidence>
<feature type="coiled-coil region" evidence="8">
    <location>
        <begin position="376"/>
        <end position="471"/>
    </location>
</feature>
<protein>
    <recommendedName>
        <fullName evidence="3">Trichoplein keratin filament-binding protein</fullName>
    </recommendedName>
</protein>
<comment type="caution">
    <text evidence="11">The sequence shown here is derived from an EMBL/GenBank/DDBJ whole genome shotgun (WGS) entry which is preliminary data.</text>
</comment>
<dbReference type="InterPro" id="IPR043596">
    <property type="entry name" value="CFAP53/TCHP"/>
</dbReference>